<feature type="domain" description="Fatty acid hydroxylase" evidence="6">
    <location>
        <begin position="116"/>
        <end position="255"/>
    </location>
</feature>
<dbReference type="Pfam" id="PF04116">
    <property type="entry name" value="FA_hydroxylase"/>
    <property type="match status" value="1"/>
</dbReference>
<dbReference type="RefSeq" id="WP_264140117.1">
    <property type="nucleotide sequence ID" value="NZ_JAOYOD010000001.1"/>
</dbReference>
<evidence type="ECO:0000256" key="4">
    <source>
        <dbReference type="ARBA" id="ARBA00023136"/>
    </source>
</evidence>
<keyword evidence="4 5" id="KW-0472">Membrane</keyword>
<dbReference type="InterPro" id="IPR006694">
    <property type="entry name" value="Fatty_acid_hydroxylase"/>
</dbReference>
<evidence type="ECO:0000256" key="3">
    <source>
        <dbReference type="ARBA" id="ARBA00022989"/>
    </source>
</evidence>
<keyword evidence="2 5" id="KW-0812">Transmembrane</keyword>
<gene>
    <name evidence="7" type="ORF">N7U62_21195</name>
</gene>
<evidence type="ECO:0000259" key="6">
    <source>
        <dbReference type="Pfam" id="PF04116"/>
    </source>
</evidence>
<feature type="transmembrane region" description="Helical" evidence="5">
    <location>
        <begin position="71"/>
        <end position="99"/>
    </location>
</feature>
<feature type="transmembrane region" description="Helical" evidence="5">
    <location>
        <begin position="32"/>
        <end position="50"/>
    </location>
</feature>
<proteinExistence type="predicted"/>
<keyword evidence="8" id="KW-1185">Reference proteome</keyword>
<evidence type="ECO:0000256" key="2">
    <source>
        <dbReference type="ARBA" id="ARBA00022692"/>
    </source>
</evidence>
<dbReference type="EMBL" id="JAOYOD010000001">
    <property type="protein sequence ID" value="MCV9389195.1"/>
    <property type="molecule type" value="Genomic_DNA"/>
</dbReference>
<dbReference type="Proteomes" id="UP001300692">
    <property type="component" value="Unassembled WGS sequence"/>
</dbReference>
<name>A0ABT3CZT6_9BACT</name>
<feature type="transmembrane region" description="Helical" evidence="5">
    <location>
        <begin position="111"/>
        <end position="129"/>
    </location>
</feature>
<evidence type="ECO:0000256" key="5">
    <source>
        <dbReference type="SAM" id="Phobius"/>
    </source>
</evidence>
<protein>
    <submittedName>
        <fullName evidence="7">Sterol desaturase family protein</fullName>
    </submittedName>
</protein>
<dbReference type="InterPro" id="IPR050307">
    <property type="entry name" value="Sterol_Desaturase_Related"/>
</dbReference>
<sequence>MKNNFTIKAAIPLGLIVAGAMASLSIDQNWNLTLVSFIIFVSTAGYIFLLERLIPKKLEWKSTRSSLSIDLKYFASTAIFDSLGRALALTLILNIQSFFDLNQTWNQHLPFWINFALANLIGELLPYFYHRVSHVGNSRSLISLALWKIHSIHHLPTGLNWFKTNWMHPVNMLLNTFLKIVPLLLLGFHEDVIFGVGVLHVVIAYLSHANILTRRSLLDYLIVTPHLHHFHHSVILDEAKNFGNILPFWDLVFGSYFNSDTSVKEVGVVKESNFIYPSEDEYLKQLRFPATIVKGCCKD</sequence>
<organism evidence="7 8">
    <name type="scientific">Reichenbachiella ulvae</name>
    <dbReference type="NCBI Taxonomy" id="2980104"/>
    <lineage>
        <taxon>Bacteria</taxon>
        <taxon>Pseudomonadati</taxon>
        <taxon>Bacteroidota</taxon>
        <taxon>Cytophagia</taxon>
        <taxon>Cytophagales</taxon>
        <taxon>Reichenbachiellaceae</taxon>
        <taxon>Reichenbachiella</taxon>
    </lineage>
</organism>
<reference evidence="7 8" key="1">
    <citation type="submission" date="2022-10" db="EMBL/GenBank/DDBJ databases">
        <title>Comparative genomics and taxonomic characterization of three novel marine species of genus Reichenbachiella exhibiting antioxidant and polysaccharide degradation activities.</title>
        <authorList>
            <person name="Muhammad N."/>
            <person name="Lee Y.-J."/>
            <person name="Ko J."/>
            <person name="Kim S.-G."/>
        </authorList>
    </citation>
    <scope>NUCLEOTIDE SEQUENCE [LARGE SCALE GENOMIC DNA]</scope>
    <source>
        <strain evidence="7 8">ABR2-5</strain>
    </source>
</reference>
<accession>A0ABT3CZT6</accession>
<evidence type="ECO:0000313" key="8">
    <source>
        <dbReference type="Proteomes" id="UP001300692"/>
    </source>
</evidence>
<comment type="caution">
    <text evidence="7">The sequence shown here is derived from an EMBL/GenBank/DDBJ whole genome shotgun (WGS) entry which is preliminary data.</text>
</comment>
<dbReference type="PANTHER" id="PTHR11863">
    <property type="entry name" value="STEROL DESATURASE"/>
    <property type="match status" value="1"/>
</dbReference>
<comment type="subcellular location">
    <subcellularLocation>
        <location evidence="1">Membrane</location>
    </subcellularLocation>
</comment>
<feature type="transmembrane region" description="Helical" evidence="5">
    <location>
        <begin position="182"/>
        <end position="206"/>
    </location>
</feature>
<keyword evidence="3 5" id="KW-1133">Transmembrane helix</keyword>
<evidence type="ECO:0000313" key="7">
    <source>
        <dbReference type="EMBL" id="MCV9389195.1"/>
    </source>
</evidence>
<evidence type="ECO:0000256" key="1">
    <source>
        <dbReference type="ARBA" id="ARBA00004370"/>
    </source>
</evidence>